<feature type="compositionally biased region" description="Low complexity" evidence="1">
    <location>
        <begin position="176"/>
        <end position="185"/>
    </location>
</feature>
<sequence>MRIERHQVAAATVAAARDDFANRIAGLVHSMSRAGRMTDHEWNLISHEFLDYLGALSVDTPHLDTPEAKAALADATEAATGAVAYAAYHPVASFQVFLTYVNFGMSYDREPEGEQTSVTAGQWLDAFCLAVLTGKAEYHGEAFHFARQASQQNRAGQPDVEIAPRVRAAVRRGTCASPPSWAPRCSAPPSPSRAPASR</sequence>
<dbReference type="EMBL" id="FNFB01000007">
    <property type="protein sequence ID" value="SDK41395.1"/>
    <property type="molecule type" value="Genomic_DNA"/>
</dbReference>
<gene>
    <name evidence="2" type="ORF">SAMN05421874_107245</name>
</gene>
<feature type="region of interest" description="Disordered" evidence="1">
    <location>
        <begin position="174"/>
        <end position="198"/>
    </location>
</feature>
<keyword evidence="3" id="KW-1185">Reference proteome</keyword>
<organism evidence="2 3">
    <name type="scientific">Nonomuraea maritima</name>
    <dbReference type="NCBI Taxonomy" id="683260"/>
    <lineage>
        <taxon>Bacteria</taxon>
        <taxon>Bacillati</taxon>
        <taxon>Actinomycetota</taxon>
        <taxon>Actinomycetes</taxon>
        <taxon>Streptosporangiales</taxon>
        <taxon>Streptosporangiaceae</taxon>
        <taxon>Nonomuraea</taxon>
    </lineage>
</organism>
<proteinExistence type="predicted"/>
<protein>
    <submittedName>
        <fullName evidence="2">Immunity protein 49</fullName>
    </submittedName>
</protein>
<reference evidence="2 3" key="1">
    <citation type="submission" date="2016-10" db="EMBL/GenBank/DDBJ databases">
        <authorList>
            <person name="de Groot N.N."/>
        </authorList>
    </citation>
    <scope>NUCLEOTIDE SEQUENCE [LARGE SCALE GENOMIC DNA]</scope>
    <source>
        <strain evidence="2 3">CGMCC 4.5681</strain>
    </source>
</reference>
<dbReference type="AlphaFoldDB" id="A0A1G9BR20"/>
<evidence type="ECO:0000256" key="1">
    <source>
        <dbReference type="SAM" id="MobiDB-lite"/>
    </source>
</evidence>
<dbReference type="RefSeq" id="WP_218128952.1">
    <property type="nucleotide sequence ID" value="NZ_FNFB01000007.1"/>
</dbReference>
<name>A0A1G9BR20_9ACTN</name>
<dbReference type="STRING" id="683260.SAMN05421874_107245"/>
<evidence type="ECO:0000313" key="2">
    <source>
        <dbReference type="EMBL" id="SDK41395.1"/>
    </source>
</evidence>
<evidence type="ECO:0000313" key="3">
    <source>
        <dbReference type="Proteomes" id="UP000198683"/>
    </source>
</evidence>
<accession>A0A1G9BR20</accession>
<dbReference type="Proteomes" id="UP000198683">
    <property type="component" value="Unassembled WGS sequence"/>
</dbReference>